<dbReference type="Gene3D" id="3.30.465.10">
    <property type="match status" value="1"/>
</dbReference>
<dbReference type="FunFam" id="1.10.45.10:FF:000001">
    <property type="entry name" value="D-lactate dehydrogenase mitochondrial"/>
    <property type="match status" value="1"/>
</dbReference>
<keyword evidence="5" id="KW-0560">Oxidoreductase</keyword>
<dbReference type="Gene3D" id="3.30.70.2740">
    <property type="match status" value="1"/>
</dbReference>
<accession>Q72UD9</accession>
<dbReference type="Gene3D" id="3.30.70.2190">
    <property type="match status" value="1"/>
</dbReference>
<dbReference type="GO" id="GO:0016491">
    <property type="term" value="F:oxidoreductase activity"/>
    <property type="evidence" value="ECO:0007669"/>
    <property type="project" value="UniProtKB-KW"/>
</dbReference>
<dbReference type="Gene3D" id="1.10.45.10">
    <property type="entry name" value="Vanillyl-alcohol Oxidase, Chain A, domain 4"/>
    <property type="match status" value="1"/>
</dbReference>
<reference evidence="7 8" key="1">
    <citation type="journal article" date="2004" name="J. Bacteriol.">
        <title>Comparative genomics of two Leptospira interrogans serovars reveals novel insights into physiology and pathogenesis.</title>
        <authorList>
            <person name="Nascimento A.L."/>
            <person name="Ko A.I."/>
            <person name="Martins E.A."/>
            <person name="Monteiro-Vitorello C.B."/>
            <person name="Ho P.L."/>
            <person name="Haake D.A."/>
            <person name="Verjovski-Almeida S."/>
            <person name="Hartskeerl R.A."/>
            <person name="Marques M.V."/>
            <person name="Oliveira M.C."/>
            <person name="Menck C.F."/>
            <person name="Leite L.C."/>
            <person name="Carrer H."/>
            <person name="Coutinho L.L."/>
            <person name="Degrave W.M."/>
            <person name="Dellagostin O.A."/>
            <person name="El-Dorry H."/>
            <person name="Ferro E.S."/>
            <person name="Ferro M.I."/>
            <person name="Furlan L.R."/>
            <person name="Gamberini M."/>
            <person name="Giglioti E.A."/>
            <person name="Goes-Neto A."/>
            <person name="Goldman G.H."/>
            <person name="Goldman M.H."/>
            <person name="Harakava R."/>
            <person name="Jeronimo S.M."/>
            <person name="Junqueira-De-Azevedo I.L."/>
            <person name="Kimura E.T."/>
            <person name="Kuramae E.E."/>
            <person name="Lemos E.G."/>
            <person name="Lemos M.V."/>
            <person name="Marino C.L."/>
            <person name="Nunes L.R."/>
            <person name="De Oliveira R.C."/>
            <person name="Pereira G.G."/>
            <person name="Reis M.S."/>
            <person name="Schriefer A."/>
            <person name="Siqueira W.J."/>
            <person name="Sommer P."/>
            <person name="Tsai S.M."/>
            <person name="Simpson A.J."/>
            <person name="Ferro J.A."/>
            <person name="Camargo L.E."/>
            <person name="Kitajima J.P."/>
            <person name="Setubal J.C."/>
            <person name="Van Sluys M.A."/>
        </authorList>
    </citation>
    <scope>NUCLEOTIDE SEQUENCE [LARGE SCALE GENOMIC DNA]</scope>
    <source>
        <strain evidence="7 8">Fiocruz L1-130</strain>
    </source>
</reference>
<comment type="cofactor">
    <cofactor evidence="1">
        <name>FAD</name>
        <dbReference type="ChEBI" id="CHEBI:57692"/>
    </cofactor>
</comment>
<comment type="similarity">
    <text evidence="2">Belongs to the FAD-binding oxidoreductase/transferase type 4 family.</text>
</comment>
<dbReference type="InterPro" id="IPR016166">
    <property type="entry name" value="FAD-bd_PCMH"/>
</dbReference>
<dbReference type="FunFam" id="3.30.465.10:FF:000054">
    <property type="entry name" value="FAD linked oxidase, C-terminal domain protein"/>
    <property type="match status" value="1"/>
</dbReference>
<dbReference type="FunFam" id="3.30.70.2190:FF:000001">
    <property type="entry name" value="D-2-hydroxyglutarate dehydrogenase mitochondrial"/>
    <property type="match status" value="1"/>
</dbReference>
<dbReference type="GO" id="GO:0022904">
    <property type="term" value="P:respiratory electron transport chain"/>
    <property type="evidence" value="ECO:0007669"/>
    <property type="project" value="TreeGrafter"/>
</dbReference>
<name>Q72UD9_LEPIC</name>
<evidence type="ECO:0000313" key="8">
    <source>
        <dbReference type="Proteomes" id="UP000007037"/>
    </source>
</evidence>
<dbReference type="InterPro" id="IPR016171">
    <property type="entry name" value="Vanillyl_alc_oxidase_C-sub2"/>
</dbReference>
<dbReference type="HOGENOM" id="CLU_017779_4_1_12"/>
<feature type="domain" description="FAD-binding PCMH-type" evidence="6">
    <location>
        <begin position="53"/>
        <end position="233"/>
    </location>
</feature>
<evidence type="ECO:0000259" key="6">
    <source>
        <dbReference type="PROSITE" id="PS51387"/>
    </source>
</evidence>
<dbReference type="PROSITE" id="PS51387">
    <property type="entry name" value="FAD_PCMH"/>
    <property type="match status" value="1"/>
</dbReference>
<dbReference type="InterPro" id="IPR051264">
    <property type="entry name" value="FAD-oxidored/transferase_4"/>
</dbReference>
<evidence type="ECO:0000313" key="7">
    <source>
        <dbReference type="EMBL" id="AAS69339.1"/>
    </source>
</evidence>
<dbReference type="SUPFAM" id="SSF55103">
    <property type="entry name" value="FAD-linked oxidases, C-terminal domain"/>
    <property type="match status" value="1"/>
</dbReference>
<dbReference type="InterPro" id="IPR016164">
    <property type="entry name" value="FAD-linked_Oxase-like_C"/>
</dbReference>
<protein>
    <recommendedName>
        <fullName evidence="6">FAD-binding PCMH-type domain-containing protein</fullName>
    </recommendedName>
</protein>
<proteinExistence type="inferred from homology"/>
<keyword evidence="3" id="KW-0285">Flavoprotein</keyword>
<organism evidence="7 8">
    <name type="scientific">Leptospira interrogans serogroup Icterohaemorrhagiae serovar copenhageni (strain Fiocruz L1-130)</name>
    <dbReference type="NCBI Taxonomy" id="267671"/>
    <lineage>
        <taxon>Bacteria</taxon>
        <taxon>Pseudomonadati</taxon>
        <taxon>Spirochaetota</taxon>
        <taxon>Spirochaetia</taxon>
        <taxon>Leptospirales</taxon>
        <taxon>Leptospiraceae</taxon>
        <taxon>Leptospira</taxon>
    </lineage>
</organism>
<dbReference type="Pfam" id="PF01565">
    <property type="entry name" value="FAD_binding_4"/>
    <property type="match status" value="1"/>
</dbReference>
<dbReference type="PANTHER" id="PTHR43716">
    <property type="entry name" value="D-2-HYDROXYGLUTARATE DEHYDROGENASE, MITOCHONDRIAL"/>
    <property type="match status" value="1"/>
</dbReference>
<dbReference type="InterPro" id="IPR036318">
    <property type="entry name" value="FAD-bd_PCMH-like_sf"/>
</dbReference>
<gene>
    <name evidence="7" type="ordered locus">LIC_10718</name>
</gene>
<dbReference type="KEGG" id="lic:LIC_10718"/>
<dbReference type="GO" id="GO:0071949">
    <property type="term" value="F:FAD binding"/>
    <property type="evidence" value="ECO:0007669"/>
    <property type="project" value="InterPro"/>
</dbReference>
<evidence type="ECO:0000256" key="3">
    <source>
        <dbReference type="ARBA" id="ARBA00022630"/>
    </source>
</evidence>
<evidence type="ECO:0000256" key="5">
    <source>
        <dbReference type="ARBA" id="ARBA00023002"/>
    </source>
</evidence>
<dbReference type="AlphaFoldDB" id="Q72UD9"/>
<dbReference type="SUPFAM" id="SSF56176">
    <property type="entry name" value="FAD-binding/transporter-associated domain-like"/>
    <property type="match status" value="1"/>
</dbReference>
<evidence type="ECO:0000256" key="4">
    <source>
        <dbReference type="ARBA" id="ARBA00022827"/>
    </source>
</evidence>
<evidence type="ECO:0000256" key="2">
    <source>
        <dbReference type="ARBA" id="ARBA00008000"/>
    </source>
</evidence>
<dbReference type="InterPro" id="IPR006094">
    <property type="entry name" value="Oxid_FAD_bind_N"/>
</dbReference>
<sequence>MRNKTLKMSMTTNFTINKSELKSLIGPGKIFFRDDPEFDETTFLSFGTDRTKVYQPDFNILAFPTTTEEVAKIIKYAYENEISIVPSGGRTGYAGGAIAKNKELVLSLSKMDKVLDFDPFFGSIKVQAGMITKNLHKEAEEKNFYFPVDFASTGSSQIGGNIATNAGGVRVVHYGLIRQWVLGLTVVTGTGEILEFNGEVLKNNTGYDLKQLFIGSEGTLGVITEATLKLTTKPLDSRVLLVAVSDFASILSLFQETHLVKVPLLAFEFFTEYCLGKVKSHLGIPDPFQSPSPYYVLMEFEIADESDDEKLFGFLETITEKGLIVDGSLAQNSRQSETFWKYREGISESISIEYTVHKNDISLPLRNMEPFLVDMKSLLNGKYPGFEIALFGHVGDGNLHLNIIKPKDLSNEDFFKKCKEVDPDMFRLLQKYHGSISAEHGIGLLKKDFLHFSRTQAEIILMKEIKKSMDPKNIMNPGKVF</sequence>
<dbReference type="InterPro" id="IPR016169">
    <property type="entry name" value="FAD-bd_PCMH_sub2"/>
</dbReference>
<dbReference type="Proteomes" id="UP000007037">
    <property type="component" value="Chromosome I"/>
</dbReference>
<dbReference type="PANTHER" id="PTHR43716:SF1">
    <property type="entry name" value="D-2-HYDROXYGLUTARATE DEHYDROGENASE, MITOCHONDRIAL"/>
    <property type="match status" value="1"/>
</dbReference>
<dbReference type="EMBL" id="AE016823">
    <property type="protein sequence ID" value="AAS69339.1"/>
    <property type="molecule type" value="Genomic_DNA"/>
</dbReference>
<keyword evidence="4" id="KW-0274">FAD</keyword>
<dbReference type="InterPro" id="IPR004113">
    <property type="entry name" value="FAD-bd_oxidored_4_C"/>
</dbReference>
<evidence type="ECO:0000256" key="1">
    <source>
        <dbReference type="ARBA" id="ARBA00001974"/>
    </source>
</evidence>
<dbReference type="Pfam" id="PF02913">
    <property type="entry name" value="FAD-oxidase_C"/>
    <property type="match status" value="1"/>
</dbReference>